<dbReference type="InterPro" id="IPR041664">
    <property type="entry name" value="AAA_16"/>
</dbReference>
<accession>A0A2S0WYI6</accession>
<dbReference type="AlphaFoldDB" id="A0A2S0WYI6"/>
<dbReference type="GO" id="GO:0005524">
    <property type="term" value="F:ATP binding"/>
    <property type="evidence" value="ECO:0007669"/>
    <property type="project" value="UniProtKB-KW"/>
</dbReference>
<keyword evidence="2" id="KW-0067">ATP-binding</keyword>
<gene>
    <name evidence="4" type="ORF">DCE93_12465</name>
</gene>
<dbReference type="Proteomes" id="UP000244729">
    <property type="component" value="Chromosome"/>
</dbReference>
<dbReference type="PANTHER" id="PTHR16305">
    <property type="entry name" value="TESTICULAR SOLUBLE ADENYLYL CYCLASE"/>
    <property type="match status" value="1"/>
</dbReference>
<dbReference type="SUPFAM" id="SSF52540">
    <property type="entry name" value="P-loop containing nucleoside triphosphate hydrolases"/>
    <property type="match status" value="1"/>
</dbReference>
<dbReference type="SUPFAM" id="SSF46894">
    <property type="entry name" value="C-terminal effector domain of the bipartite response regulators"/>
    <property type="match status" value="1"/>
</dbReference>
<dbReference type="InterPro" id="IPR016032">
    <property type="entry name" value="Sig_transdc_resp-reg_C-effctor"/>
</dbReference>
<dbReference type="EMBL" id="CP028913">
    <property type="protein sequence ID" value="AWB96361.1"/>
    <property type="molecule type" value="Genomic_DNA"/>
</dbReference>
<dbReference type="InterPro" id="IPR027417">
    <property type="entry name" value="P-loop_NTPase"/>
</dbReference>
<dbReference type="PANTHER" id="PTHR16305:SF28">
    <property type="entry name" value="GUANYLATE CYCLASE DOMAIN-CONTAINING PROTEIN"/>
    <property type="match status" value="1"/>
</dbReference>
<dbReference type="InterPro" id="IPR036388">
    <property type="entry name" value="WH-like_DNA-bd_sf"/>
</dbReference>
<feature type="domain" description="HTH luxR-type" evidence="3">
    <location>
        <begin position="893"/>
        <end position="958"/>
    </location>
</feature>
<dbReference type="Gene3D" id="1.10.10.10">
    <property type="entry name" value="Winged helix-like DNA-binding domain superfamily/Winged helix DNA-binding domain"/>
    <property type="match status" value="1"/>
</dbReference>
<dbReference type="GO" id="GO:0006355">
    <property type="term" value="P:regulation of DNA-templated transcription"/>
    <property type="evidence" value="ECO:0007669"/>
    <property type="project" value="InterPro"/>
</dbReference>
<dbReference type="PROSITE" id="PS50043">
    <property type="entry name" value="HTH_LUXR_2"/>
    <property type="match status" value="1"/>
</dbReference>
<keyword evidence="5" id="KW-1185">Reference proteome</keyword>
<evidence type="ECO:0000313" key="5">
    <source>
        <dbReference type="Proteomes" id="UP000244729"/>
    </source>
</evidence>
<name>A0A2S0WYI6_9MICO</name>
<sequence>MREWSAPALPAGWTTSGQPPFVARHEEVAALDAAWTDALAGAGRAVFVSGEAGSGKSRLVSEVCTRLSADGAAVLTGSCIQEFGAPFEPFDEPLRVLLPAYREDAAEASAVETVELLERVLERTGQDAADRSIGQERVFAAVVEVLRAAATSRPLVLALDDLHWAGPAAVQLLGRVVEGTTDARVLLLGTLRNSPPDRSDTLADSLAPLTRLTGVHRVELVPFTVEEIADYVEIRAGISRAGARESAEVLRELTGGNPFLLRAMWRPVVEAERQGSRRVIELPDSAGDLVRSRIALLDPAQRTVLQLAAVLGQEVDAGEMIGISETSVDVTLEALDAAARAGLIEAPREAGDRYRFPHAIARQAVIELIPNALVLRTHARIAQVLEADFPTAPRLIQRLAYHYTAARALGFGDRAVTYLTRAAELAEGRFAYEDSGRLFEHAAEISPDTDERAELLLRAADNWDLAADTARSRAICEQVLAAGTPRLRLRAAIRFEDASWRPGLPGHRALDLLSSALAGIPHDDGDPLYIEALGSLARATAFTGAVDEGERIGDRAVALARGHGDAQVLAANLRATATLTLRPRELTKRLARTTELTRLVRPVGTEWLGAAALWRAGLSYLTGDRAGMDESERDLVEVNRRWGRHWEYWDACLRYARAFVAGRLDEAATACRRAQRQETAFRGDATSTASAVQSYMVRRESGGLERLRGLITGEESPADRWAPGLLAIYTELELDSPAQRLLDWMLEHSGPDAADSSDWPARLAFMAEAALRLGDRAAAERLHPWLEEYAGLNLMSGMFVALFGGADCYLGEIESLCGTGSPIERFDAALDLAERAEAPLHVAEALAAKAAHLRRSDPASPAAQALASRALAIAEPAGLVRVMRSLGVGGAASARLAGGLTDREREVIGLIAEGRSNRDIAAALVISEHTAANHVRNILTKTGAVNRTQAAMFAREHGLAGGGLAGG</sequence>
<dbReference type="SMART" id="SM00421">
    <property type="entry name" value="HTH_LUXR"/>
    <property type="match status" value="1"/>
</dbReference>
<dbReference type="KEGG" id="agm:DCE93_12465"/>
<dbReference type="GO" id="GO:0004016">
    <property type="term" value="F:adenylate cyclase activity"/>
    <property type="evidence" value="ECO:0007669"/>
    <property type="project" value="TreeGrafter"/>
</dbReference>
<reference evidence="4 5" key="1">
    <citation type="submission" date="2018-04" db="EMBL/GenBank/DDBJ databases">
        <authorList>
            <person name="Li J."/>
        </authorList>
    </citation>
    <scope>NUCLEOTIDE SEQUENCE [LARGE SCALE GENOMIC DNA]</scope>
    <source>
        <strain evidence="5">30A</strain>
    </source>
</reference>
<evidence type="ECO:0000259" key="3">
    <source>
        <dbReference type="PROSITE" id="PS50043"/>
    </source>
</evidence>
<dbReference type="GO" id="GO:0005737">
    <property type="term" value="C:cytoplasm"/>
    <property type="evidence" value="ECO:0007669"/>
    <property type="project" value="TreeGrafter"/>
</dbReference>
<dbReference type="InterPro" id="IPR000792">
    <property type="entry name" value="Tscrpt_reg_LuxR_C"/>
</dbReference>
<dbReference type="Pfam" id="PF00196">
    <property type="entry name" value="GerE"/>
    <property type="match status" value="1"/>
</dbReference>
<dbReference type="OrthoDB" id="5476461at2"/>
<evidence type="ECO:0000313" key="4">
    <source>
        <dbReference type="EMBL" id="AWB96361.1"/>
    </source>
</evidence>
<proteinExistence type="predicted"/>
<dbReference type="Gene3D" id="3.40.50.300">
    <property type="entry name" value="P-loop containing nucleotide triphosphate hydrolases"/>
    <property type="match status" value="1"/>
</dbReference>
<protein>
    <recommendedName>
        <fullName evidence="3">HTH luxR-type domain-containing protein</fullName>
    </recommendedName>
</protein>
<evidence type="ECO:0000256" key="1">
    <source>
        <dbReference type="ARBA" id="ARBA00022741"/>
    </source>
</evidence>
<keyword evidence="1" id="KW-0547">Nucleotide-binding</keyword>
<dbReference type="Pfam" id="PF13191">
    <property type="entry name" value="AAA_16"/>
    <property type="match status" value="1"/>
</dbReference>
<dbReference type="GO" id="GO:0003677">
    <property type="term" value="F:DNA binding"/>
    <property type="evidence" value="ECO:0007669"/>
    <property type="project" value="InterPro"/>
</dbReference>
<organism evidence="4 5">
    <name type="scientific">Agromyces badenianii</name>
    <dbReference type="NCBI Taxonomy" id="2080742"/>
    <lineage>
        <taxon>Bacteria</taxon>
        <taxon>Bacillati</taxon>
        <taxon>Actinomycetota</taxon>
        <taxon>Actinomycetes</taxon>
        <taxon>Micrococcales</taxon>
        <taxon>Microbacteriaceae</taxon>
        <taxon>Agromyces</taxon>
    </lineage>
</organism>
<dbReference type="CDD" id="cd06170">
    <property type="entry name" value="LuxR_C_like"/>
    <property type="match status" value="1"/>
</dbReference>
<dbReference type="RefSeq" id="WP_108596158.1">
    <property type="nucleotide sequence ID" value="NZ_CP028913.1"/>
</dbReference>
<dbReference type="PRINTS" id="PR00038">
    <property type="entry name" value="HTHLUXR"/>
</dbReference>
<evidence type="ECO:0000256" key="2">
    <source>
        <dbReference type="ARBA" id="ARBA00022840"/>
    </source>
</evidence>